<dbReference type="AlphaFoldDB" id="A0A218Y008"/>
<feature type="compositionally biased region" description="Basic and acidic residues" evidence="1">
    <location>
        <begin position="52"/>
        <end position="65"/>
    </location>
</feature>
<proteinExistence type="predicted"/>
<feature type="domain" description="Myb-like" evidence="2">
    <location>
        <begin position="239"/>
        <end position="288"/>
    </location>
</feature>
<dbReference type="Proteomes" id="UP000233551">
    <property type="component" value="Unassembled WGS sequence"/>
</dbReference>
<dbReference type="EMBL" id="MTKT01000548">
    <property type="protein sequence ID" value="OWM90388.1"/>
    <property type="molecule type" value="Genomic_DNA"/>
</dbReference>
<feature type="compositionally biased region" description="Low complexity" evidence="1">
    <location>
        <begin position="424"/>
        <end position="435"/>
    </location>
</feature>
<dbReference type="Pfam" id="PF00249">
    <property type="entry name" value="Myb_DNA-binding"/>
    <property type="match status" value="1"/>
</dbReference>
<evidence type="ECO:0000313" key="6">
    <source>
        <dbReference type="Proteomes" id="UP000233551"/>
    </source>
</evidence>
<dbReference type="InterPro" id="IPR009057">
    <property type="entry name" value="Homeodomain-like_sf"/>
</dbReference>
<dbReference type="SUPFAM" id="SSF46689">
    <property type="entry name" value="Homeodomain-like"/>
    <property type="match status" value="1"/>
</dbReference>
<reference evidence="4 6" key="3">
    <citation type="submission" date="2017-11" db="EMBL/GenBank/DDBJ databases">
        <title>De-novo sequencing of pomegranate (Punica granatum L.) genome.</title>
        <authorList>
            <person name="Akparov Z."/>
            <person name="Amiraslanov A."/>
            <person name="Hajiyeva S."/>
            <person name="Abbasov M."/>
            <person name="Kaur K."/>
            <person name="Hamwieh A."/>
            <person name="Solovyev V."/>
            <person name="Salamov A."/>
            <person name="Braich B."/>
            <person name="Kosarev P."/>
            <person name="Mahmoud A."/>
            <person name="Hajiyev E."/>
            <person name="Babayeva S."/>
            <person name="Izzatullayeva V."/>
            <person name="Mammadov A."/>
            <person name="Mammadov A."/>
            <person name="Sharifova S."/>
            <person name="Ojaghi J."/>
            <person name="Eynullazada K."/>
            <person name="Bayramov B."/>
            <person name="Abdulazimova A."/>
            <person name="Shahmuradov I."/>
        </authorList>
    </citation>
    <scope>NUCLEOTIDE SEQUENCE [LARGE SCALE GENOMIC DNA]</scope>
    <source>
        <strain evidence="4">AG2017</strain>
        <strain evidence="6">cv. AG2017</strain>
        <tissue evidence="4">Leaf</tissue>
    </source>
</reference>
<dbReference type="PANTHER" id="PTHR46872:SF10">
    <property type="entry name" value="MYB-LIKE DOMAIN-CONTAINING PROTEIN"/>
    <property type="match status" value="1"/>
</dbReference>
<dbReference type="STRING" id="22663.A0A218Y008"/>
<feature type="compositionally biased region" description="Polar residues" evidence="1">
    <location>
        <begin position="396"/>
        <end position="412"/>
    </location>
</feature>
<dbReference type="PROSITE" id="PS50090">
    <property type="entry name" value="MYB_LIKE"/>
    <property type="match status" value="1"/>
</dbReference>
<gene>
    <name evidence="3" type="ORF">CDL15_Pgr014690</name>
    <name evidence="4" type="ORF">CRG98_001579</name>
</gene>
<dbReference type="PANTHER" id="PTHR46872">
    <property type="entry name" value="DNA BINDING PROTEIN"/>
    <property type="match status" value="1"/>
</dbReference>
<sequence>MVQKRPFDDEEQYEISSKLPKQLKHNDQLPLFSEINPSEDGRHAVDATGEGGFKDREEVHEKFAGDHSVNPPVEYEEDTDYSEEDVQLHEPFHVSFFPEYFYPERGVRTLTRHEDIYSLHLQHPPLKPVPIGLNYQADIPAWNPNGAKESSSDFCSSSEVLLVYENKDFSGDSVIPMPDTESSQDEVGAGRSECRCHDKGSIRCVRQHIVEARDKLKRSLGTETFEDLGFLDMGEQVAGKWTEEEEQLFHEVVFANQPSIGGNFWNILSSAFPSRTKREIVSYYFNVFMLRRRAEQNRFDPLNADSDNDEWRASDEDDDDSVVESPDHHVGVNNSLEDDVNEYDEDAADETYDNENLAFETVKKGYEDEKDHITSKLDDRTWDDRGDRDHQEAQDDSCTSFDNGAASASSGAQLKDENQDRWPSSYNGLNNGSSGHDYGLEPCDAKLWDVGYVSCPKRDVDFLPTCSMIEEVFGDGSWNCKMDGKGPSF</sequence>
<feature type="region of interest" description="Disordered" evidence="1">
    <location>
        <begin position="26"/>
        <end position="75"/>
    </location>
</feature>
<evidence type="ECO:0000256" key="1">
    <source>
        <dbReference type="SAM" id="MobiDB-lite"/>
    </source>
</evidence>
<dbReference type="SMART" id="SM00717">
    <property type="entry name" value="SANT"/>
    <property type="match status" value="1"/>
</dbReference>
<reference evidence="3" key="2">
    <citation type="submission" date="2017-06" db="EMBL/GenBank/DDBJ databases">
        <title>The pomegranate genome and the genomics of punicalagin biosynthesis.</title>
        <authorList>
            <person name="Xu C."/>
        </authorList>
    </citation>
    <scope>NUCLEOTIDE SEQUENCE [LARGE SCALE GENOMIC DNA]</scope>
    <source>
        <tissue evidence="3">Fresh leaf</tissue>
    </source>
</reference>
<protein>
    <recommendedName>
        <fullName evidence="2">Myb-like domain-containing protein</fullName>
    </recommendedName>
</protein>
<dbReference type="EMBL" id="PGOL01000065">
    <property type="protein sequence ID" value="PKI77959.1"/>
    <property type="molecule type" value="Genomic_DNA"/>
</dbReference>
<name>A0A218Y008_PUNGR</name>
<organism evidence="3 5">
    <name type="scientific">Punica granatum</name>
    <name type="common">Pomegranate</name>
    <dbReference type="NCBI Taxonomy" id="22663"/>
    <lineage>
        <taxon>Eukaryota</taxon>
        <taxon>Viridiplantae</taxon>
        <taxon>Streptophyta</taxon>
        <taxon>Embryophyta</taxon>
        <taxon>Tracheophyta</taxon>
        <taxon>Spermatophyta</taxon>
        <taxon>Magnoliopsida</taxon>
        <taxon>eudicotyledons</taxon>
        <taxon>Gunneridae</taxon>
        <taxon>Pentapetalae</taxon>
        <taxon>rosids</taxon>
        <taxon>malvids</taxon>
        <taxon>Myrtales</taxon>
        <taxon>Lythraceae</taxon>
        <taxon>Punica</taxon>
    </lineage>
</organism>
<feature type="region of interest" description="Disordered" evidence="1">
    <location>
        <begin position="1"/>
        <end position="20"/>
    </location>
</feature>
<dbReference type="InterPro" id="IPR001005">
    <property type="entry name" value="SANT/Myb"/>
</dbReference>
<comment type="caution">
    <text evidence="3">The sequence shown here is derived from an EMBL/GenBank/DDBJ whole genome shotgun (WGS) entry which is preliminary data.</text>
</comment>
<reference evidence="5" key="1">
    <citation type="journal article" date="2017" name="Plant J.">
        <title>The pomegranate (Punica granatum L.) genome and the genomics of punicalagin biosynthesis.</title>
        <authorList>
            <person name="Qin G."/>
            <person name="Xu C."/>
            <person name="Ming R."/>
            <person name="Tang H."/>
            <person name="Guyot R."/>
            <person name="Kramer E.M."/>
            <person name="Hu Y."/>
            <person name="Yi X."/>
            <person name="Qi Y."/>
            <person name="Xu X."/>
            <person name="Gao Z."/>
            <person name="Pan H."/>
            <person name="Jian J."/>
            <person name="Tian Y."/>
            <person name="Yue Z."/>
            <person name="Xu Y."/>
        </authorList>
    </citation>
    <scope>NUCLEOTIDE SEQUENCE [LARGE SCALE GENOMIC DNA]</scope>
    <source>
        <strain evidence="5">cv. Dabenzi</strain>
    </source>
</reference>
<dbReference type="Proteomes" id="UP000197138">
    <property type="component" value="Unassembled WGS sequence"/>
</dbReference>
<feature type="region of interest" description="Disordered" evidence="1">
    <location>
        <begin position="300"/>
        <end position="340"/>
    </location>
</feature>
<evidence type="ECO:0000313" key="4">
    <source>
        <dbReference type="EMBL" id="PKI77959.1"/>
    </source>
</evidence>
<keyword evidence="6" id="KW-1185">Reference proteome</keyword>
<dbReference type="Gene3D" id="1.10.10.60">
    <property type="entry name" value="Homeodomain-like"/>
    <property type="match status" value="1"/>
</dbReference>
<dbReference type="OrthoDB" id="1908944at2759"/>
<accession>A0A218Y008</accession>
<dbReference type="GeneID" id="116187681"/>
<evidence type="ECO:0000313" key="5">
    <source>
        <dbReference type="Proteomes" id="UP000197138"/>
    </source>
</evidence>
<evidence type="ECO:0000259" key="2">
    <source>
        <dbReference type="PROSITE" id="PS50090"/>
    </source>
</evidence>
<dbReference type="CDD" id="cd00167">
    <property type="entry name" value="SANT"/>
    <property type="match status" value="1"/>
</dbReference>
<evidence type="ECO:0000313" key="3">
    <source>
        <dbReference type="EMBL" id="OWM90388.1"/>
    </source>
</evidence>
<feature type="compositionally biased region" description="Basic and acidic residues" evidence="1">
    <location>
        <begin position="377"/>
        <end position="393"/>
    </location>
</feature>
<feature type="region of interest" description="Disordered" evidence="1">
    <location>
        <begin position="377"/>
        <end position="435"/>
    </location>
</feature>